<dbReference type="Proteomes" id="UP000217944">
    <property type="component" value="Unassembled WGS sequence"/>
</dbReference>
<dbReference type="InterPro" id="IPR027417">
    <property type="entry name" value="P-loop_NTPase"/>
</dbReference>
<accession>A0A292YBH1</accession>
<reference evidence="3 4" key="1">
    <citation type="journal article" date="2017" name="Syst. Appl. Microbiol.">
        <title>Lebetimonas natsushimae sp. nov., a novel strictly anaerobic, moderately thermophilic chemoautotroph isolated from a deep-sea hydrothermal vent polychaete nest in the Mid-Okinawa Trough.</title>
        <authorList>
            <person name="Nagata R."/>
            <person name="Takaki Y."/>
            <person name="Tame A."/>
            <person name="Nunoura T."/>
            <person name="Muto H."/>
            <person name="Mino S."/>
            <person name="Sawayama S."/>
            <person name="Takai K."/>
            <person name="Nakagawa S."/>
        </authorList>
    </citation>
    <scope>NUCLEOTIDE SEQUENCE [LARGE SCALE GENOMIC DNA]</scope>
    <source>
        <strain evidence="3 4">HS1857</strain>
    </source>
</reference>
<keyword evidence="4" id="KW-1185">Reference proteome</keyword>
<evidence type="ECO:0000259" key="1">
    <source>
        <dbReference type="Pfam" id="PF13173"/>
    </source>
</evidence>
<evidence type="ECO:0000313" key="3">
    <source>
        <dbReference type="EMBL" id="GAX86879.1"/>
    </source>
</evidence>
<dbReference type="Pfam" id="PF13173">
    <property type="entry name" value="AAA_14"/>
    <property type="match status" value="1"/>
</dbReference>
<dbReference type="AlphaFoldDB" id="A0A292YBH1"/>
<organism evidence="3 4">
    <name type="scientific">Lebetimonas natsushimae</name>
    <dbReference type="NCBI Taxonomy" id="1936991"/>
    <lineage>
        <taxon>Bacteria</taxon>
        <taxon>Pseudomonadati</taxon>
        <taxon>Campylobacterota</taxon>
        <taxon>Epsilonproteobacteria</taxon>
        <taxon>Nautiliales</taxon>
        <taxon>Nautiliaceae</taxon>
        <taxon>Lebetimonas</taxon>
    </lineage>
</organism>
<evidence type="ECO:0008006" key="5">
    <source>
        <dbReference type="Google" id="ProtNLM"/>
    </source>
</evidence>
<dbReference type="PANTHER" id="PTHR33295:SF8">
    <property type="entry name" value="AAA+ ATPASE DOMAIN-CONTAINING PROTEIN"/>
    <property type="match status" value="1"/>
</dbReference>
<gene>
    <name evidence="3" type="ORF">LNAT_P0174</name>
</gene>
<sequence length="413" mass="49147">MKQAIISHNKHWKQKYENLFYRDVVEKLVKKINLKHIQVLTGIRRSGKSSIFKILINYLIDNNINPLTILYINLDDPFFSEIWQDSKKLYDLITSSESITGKKIKYLFLDEIQNVNNWEKFIKVSYDNETFKKIFITGSNAKLLEGEFASLISGRYLKEIIYPLSFKEVLRLNNINSYLDLLDNKAKVLSIIEEMMEYGSFFEVLKEKEFKRDILLNYLESIIYKDCIMNNNIRDAKFFKNFVQLVLSNISNLYSYNSLAKALNSNENTVKAYLSYLQEAFLIYEINNFSFSLKNQIKSKKKSYTIDNGLAAQTSFRFSSDKGKLFENLVFSELKKRNYEIYFYNEKYECDFLVKDDKLKAIQVAYELNDFNFEREIRSLINLPFEAEKYLITFNQEKIYEDIKIVPFYEFFK</sequence>
<dbReference type="PANTHER" id="PTHR33295">
    <property type="entry name" value="ATPASE"/>
    <property type="match status" value="1"/>
</dbReference>
<feature type="domain" description="AAA" evidence="1">
    <location>
        <begin position="36"/>
        <end position="170"/>
    </location>
</feature>
<dbReference type="SUPFAM" id="SSF52540">
    <property type="entry name" value="P-loop containing nucleoside triphosphate hydrolases"/>
    <property type="match status" value="1"/>
</dbReference>
<dbReference type="EMBL" id="BDME01000001">
    <property type="protein sequence ID" value="GAX86879.1"/>
    <property type="molecule type" value="Genomic_DNA"/>
</dbReference>
<evidence type="ECO:0000259" key="2">
    <source>
        <dbReference type="Pfam" id="PF13635"/>
    </source>
</evidence>
<dbReference type="InterPro" id="IPR041682">
    <property type="entry name" value="AAA_14"/>
</dbReference>
<dbReference type="InterPro" id="IPR025420">
    <property type="entry name" value="DUF4143"/>
</dbReference>
<dbReference type="RefSeq" id="WP_096258043.1">
    <property type="nucleotide sequence ID" value="NZ_BDME01000001.1"/>
</dbReference>
<protein>
    <recommendedName>
        <fullName evidence="5">AAA domain-containing protein</fullName>
    </recommendedName>
</protein>
<proteinExistence type="predicted"/>
<dbReference type="Pfam" id="PF13635">
    <property type="entry name" value="DUF4143"/>
    <property type="match status" value="1"/>
</dbReference>
<dbReference type="OrthoDB" id="9801684at2"/>
<evidence type="ECO:0000313" key="4">
    <source>
        <dbReference type="Proteomes" id="UP000217944"/>
    </source>
</evidence>
<name>A0A292YBH1_9BACT</name>
<feature type="domain" description="DUF4143" evidence="2">
    <location>
        <begin position="226"/>
        <end position="366"/>
    </location>
</feature>
<comment type="caution">
    <text evidence="3">The sequence shown here is derived from an EMBL/GenBank/DDBJ whole genome shotgun (WGS) entry which is preliminary data.</text>
</comment>